<feature type="compositionally biased region" description="Pro residues" evidence="3">
    <location>
        <begin position="108"/>
        <end position="117"/>
    </location>
</feature>
<dbReference type="SUPFAM" id="SSF46785">
    <property type="entry name" value="Winged helix' DNA-binding domain"/>
    <property type="match status" value="1"/>
</dbReference>
<feature type="compositionally biased region" description="Basic and acidic residues" evidence="3">
    <location>
        <begin position="1444"/>
        <end position="1453"/>
    </location>
</feature>
<dbReference type="InterPro" id="IPR001849">
    <property type="entry name" value="PH_domain"/>
</dbReference>
<accession>A0A9P6QIU2</accession>
<evidence type="ECO:0000256" key="2">
    <source>
        <dbReference type="ARBA" id="ARBA00022658"/>
    </source>
</evidence>
<feature type="compositionally biased region" description="Polar residues" evidence="3">
    <location>
        <begin position="385"/>
        <end position="412"/>
    </location>
</feature>
<keyword evidence="2" id="KW-0344">Guanine-nucleotide releasing factor</keyword>
<dbReference type="Pfam" id="PF00610">
    <property type="entry name" value="DEP"/>
    <property type="match status" value="1"/>
</dbReference>
<dbReference type="Gene3D" id="2.30.29.30">
    <property type="entry name" value="Pleckstrin-homology domain (PH domain)/Phosphotyrosine-binding domain (PTB)"/>
    <property type="match status" value="1"/>
</dbReference>
<dbReference type="SUPFAM" id="SSF50729">
    <property type="entry name" value="PH domain-like"/>
    <property type="match status" value="1"/>
</dbReference>
<dbReference type="PROSITE" id="PS50003">
    <property type="entry name" value="PH_DOMAIN"/>
    <property type="match status" value="1"/>
</dbReference>
<dbReference type="GO" id="GO:0035556">
    <property type="term" value="P:intracellular signal transduction"/>
    <property type="evidence" value="ECO:0007669"/>
    <property type="project" value="InterPro"/>
</dbReference>
<feature type="compositionally biased region" description="Low complexity" evidence="3">
    <location>
        <begin position="118"/>
        <end position="128"/>
    </location>
</feature>
<dbReference type="PROSITE" id="PS50010">
    <property type="entry name" value="DH_2"/>
    <property type="match status" value="1"/>
</dbReference>
<dbReference type="Proteomes" id="UP000807716">
    <property type="component" value="Unassembled WGS sequence"/>
</dbReference>
<name>A0A9P6QIU2_9FUNG</name>
<dbReference type="GO" id="GO:0005085">
    <property type="term" value="F:guanyl-nucleotide exchange factor activity"/>
    <property type="evidence" value="ECO:0007669"/>
    <property type="project" value="UniProtKB-KW"/>
</dbReference>
<dbReference type="CDD" id="cd00160">
    <property type="entry name" value="RhoGEF"/>
    <property type="match status" value="1"/>
</dbReference>
<feature type="compositionally biased region" description="Gly residues" evidence="3">
    <location>
        <begin position="1464"/>
        <end position="1475"/>
    </location>
</feature>
<dbReference type="InterPro" id="IPR036388">
    <property type="entry name" value="WH-like_DNA-bd_sf"/>
</dbReference>
<feature type="compositionally biased region" description="Basic residues" evidence="3">
    <location>
        <begin position="235"/>
        <end position="245"/>
    </location>
</feature>
<feature type="domain" description="PH" evidence="4">
    <location>
        <begin position="921"/>
        <end position="1064"/>
    </location>
</feature>
<feature type="region of interest" description="Disordered" evidence="3">
    <location>
        <begin position="315"/>
        <end position="346"/>
    </location>
</feature>
<dbReference type="SMART" id="SM00036">
    <property type="entry name" value="CNH"/>
    <property type="match status" value="1"/>
</dbReference>
<feature type="domain" description="CNH" evidence="6">
    <location>
        <begin position="1086"/>
        <end position="1387"/>
    </location>
</feature>
<feature type="region of interest" description="Disordered" evidence="3">
    <location>
        <begin position="1"/>
        <end position="299"/>
    </location>
</feature>
<dbReference type="Pfam" id="PF00780">
    <property type="entry name" value="CNH"/>
    <property type="match status" value="1"/>
</dbReference>
<feature type="compositionally biased region" description="Pro residues" evidence="3">
    <location>
        <begin position="249"/>
        <end position="259"/>
    </location>
</feature>
<dbReference type="InterPro" id="IPR000591">
    <property type="entry name" value="DEP_dom"/>
</dbReference>
<dbReference type="SMART" id="SM00233">
    <property type="entry name" value="PH"/>
    <property type="match status" value="1"/>
</dbReference>
<dbReference type="InterPro" id="IPR001180">
    <property type="entry name" value="CNH_dom"/>
</dbReference>
<dbReference type="InterPro" id="IPR052233">
    <property type="entry name" value="Rho-type_GEFs"/>
</dbReference>
<feature type="compositionally biased region" description="Low complexity" evidence="3">
    <location>
        <begin position="318"/>
        <end position="332"/>
    </location>
</feature>
<dbReference type="Pfam" id="PF00621">
    <property type="entry name" value="RhoGEF"/>
    <property type="match status" value="1"/>
</dbReference>
<comment type="caution">
    <text evidence="7">The sequence shown here is derived from an EMBL/GenBank/DDBJ whole genome shotgun (WGS) entry which is preliminary data.</text>
</comment>
<evidence type="ECO:0000256" key="3">
    <source>
        <dbReference type="SAM" id="MobiDB-lite"/>
    </source>
</evidence>
<dbReference type="InterPro" id="IPR000219">
    <property type="entry name" value="DH_dom"/>
</dbReference>
<dbReference type="SUPFAM" id="SSF48065">
    <property type="entry name" value="DBL homology domain (DH-domain)"/>
    <property type="match status" value="1"/>
</dbReference>
<reference evidence="7" key="1">
    <citation type="journal article" date="2020" name="Fungal Divers.">
        <title>Resolving the Mortierellaceae phylogeny through synthesis of multi-gene phylogenetics and phylogenomics.</title>
        <authorList>
            <person name="Vandepol N."/>
            <person name="Liber J."/>
            <person name="Desiro A."/>
            <person name="Na H."/>
            <person name="Kennedy M."/>
            <person name="Barry K."/>
            <person name="Grigoriev I.V."/>
            <person name="Miller A.N."/>
            <person name="O'Donnell K."/>
            <person name="Stajich J.E."/>
            <person name="Bonito G."/>
        </authorList>
    </citation>
    <scope>NUCLEOTIDE SEQUENCE</scope>
    <source>
        <strain evidence="7">BC1065</strain>
    </source>
</reference>
<dbReference type="Gene3D" id="1.20.900.10">
    <property type="entry name" value="Dbl homology (DH) domain"/>
    <property type="match status" value="1"/>
</dbReference>
<evidence type="ECO:0000259" key="5">
    <source>
        <dbReference type="PROSITE" id="PS50010"/>
    </source>
</evidence>
<gene>
    <name evidence="7" type="primary">ROM2_2</name>
    <name evidence="7" type="ORF">DFQ27_008614</name>
</gene>
<proteinExistence type="predicted"/>
<dbReference type="OrthoDB" id="2272012at2759"/>
<feature type="compositionally biased region" description="Acidic residues" evidence="3">
    <location>
        <begin position="1581"/>
        <end position="1592"/>
    </location>
</feature>
<dbReference type="SMART" id="SM00325">
    <property type="entry name" value="RhoGEF"/>
    <property type="match status" value="1"/>
</dbReference>
<feature type="region of interest" description="Disordered" evidence="3">
    <location>
        <begin position="1434"/>
        <end position="1475"/>
    </location>
</feature>
<dbReference type="InterPro" id="IPR035899">
    <property type="entry name" value="DBL_dom_sf"/>
</dbReference>
<feature type="region of interest" description="Disordered" evidence="3">
    <location>
        <begin position="385"/>
        <end position="435"/>
    </location>
</feature>
<keyword evidence="8" id="KW-1185">Reference proteome</keyword>
<feature type="domain" description="DH" evidence="5">
    <location>
        <begin position="701"/>
        <end position="887"/>
    </location>
</feature>
<dbReference type="InterPro" id="IPR036390">
    <property type="entry name" value="WH_DNA-bd_sf"/>
</dbReference>
<evidence type="ECO:0000259" key="4">
    <source>
        <dbReference type="PROSITE" id="PS50003"/>
    </source>
</evidence>
<evidence type="ECO:0000259" key="6">
    <source>
        <dbReference type="PROSITE" id="PS50219"/>
    </source>
</evidence>
<feature type="compositionally biased region" description="Pro residues" evidence="3">
    <location>
        <begin position="129"/>
        <end position="147"/>
    </location>
</feature>
<dbReference type="Gene3D" id="1.10.10.10">
    <property type="entry name" value="Winged helix-like DNA-binding domain superfamily/Winged helix DNA-binding domain"/>
    <property type="match status" value="1"/>
</dbReference>
<protein>
    <submittedName>
        <fullName evidence="7">RHO1 GDP-GTP exchange protein 2</fullName>
    </submittedName>
</protein>
<evidence type="ECO:0000313" key="7">
    <source>
        <dbReference type="EMBL" id="KAG0267569.1"/>
    </source>
</evidence>
<evidence type="ECO:0000313" key="8">
    <source>
        <dbReference type="Proteomes" id="UP000807716"/>
    </source>
</evidence>
<dbReference type="InterPro" id="IPR011993">
    <property type="entry name" value="PH-like_dom_sf"/>
</dbReference>
<evidence type="ECO:0000256" key="1">
    <source>
        <dbReference type="ARBA" id="ARBA00022553"/>
    </source>
</evidence>
<dbReference type="InterPro" id="IPR041675">
    <property type="entry name" value="PH_5"/>
</dbReference>
<dbReference type="PANTHER" id="PTHR46572:SF2">
    <property type="entry name" value="RHO1 GDP-GTP EXCHANGE PROTEIN 1-RELATED"/>
    <property type="match status" value="1"/>
</dbReference>
<keyword evidence="1" id="KW-0597">Phosphoprotein</keyword>
<dbReference type="PROSITE" id="PS50219">
    <property type="entry name" value="CNH"/>
    <property type="match status" value="1"/>
</dbReference>
<dbReference type="Pfam" id="PF15405">
    <property type="entry name" value="PH_5"/>
    <property type="match status" value="1"/>
</dbReference>
<dbReference type="CDD" id="cd04435">
    <property type="entry name" value="DEP_fRom2"/>
    <property type="match status" value="1"/>
</dbReference>
<dbReference type="SUPFAM" id="SSF69322">
    <property type="entry name" value="Tricorn protease domain 2"/>
    <property type="match status" value="1"/>
</dbReference>
<sequence>MDPGRASSLTLTSPSHYGEDRHSIMAPPPGHGYGAPNGPPHIRPNPRMSSIGPPRPGAGHATGRTYSLGGGPPPPRPLVVGHGPGPAGYNGSHVRSPVNGAGYSPELPRGPPPPYSSPHPAGHGSGPAMGPPRPMRPPGAAAPPPNPRYSTISLYDHEFGAPSPGPGPGPGPGYGGTPRPPIRPPPPSTWHDSEGMMGQPNHRRTGSMQAPYYGQGEQGLDRQHSAAARYGPAHPHGHGHGHGHGIARPSPPPGAPYPNPYNTGPVGPGGPNRHLIRHQLSEGPNPPPGSRDSYYGGGNGGSAFRRLSISESLDGGRLSIDSSLSTDSYSTLPRYPHPAAQYEQDPALDNYPATRQRSASKSSIGTAHSISDYYADFDSMAMVRSSTPNGTPTPQIAIQSAQGYAPRSSSSYVMRARTPSPGRARHGSNPTHMGNPPVFLATNIPQQDATRRSAESVRVPPTQTKITRLQGERSQSFSSYSPPQADLKARQAAAAAGITVPNSGQLMRKSPVVYPALLSRVAEAFVQRIITSPRIKDSIEYKDCFDGRDAVDKIAFIIKTTDRNLALLLGRALDAQKLFHDVTYDHRLRDSVNELYQFRNKMITGGSRFPLSQGEEDGTYVNGVFTLLTDCYSPTCTRDRLCYSIVCPRRIEQQSRLNLTPNGGLKRNLSRSTSKDKKDQRLWITSVPKDLAESLSNEEKKRQEVIFELIYTEKDFVNDLKYLNDFWIKPLRTLDIIEENYREIFINQVFYNINDVYAVNSKLGEALLKRQQGYHQIPHIGDIFLEHVVNFSPFVQYGANQIQAKYVFETEKNRNSAFSKFVEAKRRPESRKLELNGYLTKPTTRLGRYPLLLEAVLKYTPDDNPDKKKIPEVVSIIKDFLQKVNLESGKCENLFNLRQINERLTWKSDPMDLNLLAPERQLIMKGPLKKKGSSSEHSDIYVFVFDHVLLLTKEKKWKGGETYKVHKRPIPLELLSLSTTEEPVSKTSKRSSSLIPYKTPSHASNVVSKIAPVTNTLSKIAPDSKSGFPIVFHHMGRNGGSFTLYATTQVGRQNWMDKIQKQILDLKAKADSWRLLSVSDKFFPVGNKVNSSSLYDDGRRLVIGTDTGVYVGRSRGEFVRVIARERVSQVDVLEDERILLVLADKTLYAYALETLDLNDPNAANKRARKLGSHVSFFKTGICRDKTLVGIVKNSINALDPSSTIKTLEPIEQGGSKKNKPSFRTFMRGGNSELFKVYKDFYIPRESHSLHFLRNTLCVGCSRGFELVDLSTLNTQDLLDFTDPSLEFVQKKGENVKPIAIYRIESDTFMFLLCYEEFAFYVDKTGRRQRNGFIIYWEGVPTFCALSLPYVIAFDPTFIEIRHIETGDLVQIIPGNNIRCLYHVANTPGGIHVVLTDDDGDFQSIAKLCRESQVTELMEKEDNDSSYFYDNNTILEEDEDQLTPSREKSLRLGDDDNASEMTLTGYGGVSSPGKNGGGGCGVVVGGGGCGEDSPIDETGSIGSGHPNALSRTLNRLTLDLGEPLDDGSGGILTPDSPQSVQEILDIRSGLIGRDLNNDSTTSLTLRESNQSLQDAMSGGRGEEDEEDDDDYDPAYDGKEPLEYEFGYL</sequence>
<dbReference type="PANTHER" id="PTHR46572">
    <property type="entry name" value="RHO1 GDP-GTP EXCHANGE PROTEIN 1-RELATED"/>
    <property type="match status" value="1"/>
</dbReference>
<feature type="compositionally biased region" description="Polar residues" evidence="3">
    <location>
        <begin position="1559"/>
        <end position="1573"/>
    </location>
</feature>
<feature type="region of interest" description="Disordered" evidence="3">
    <location>
        <begin position="1559"/>
        <end position="1607"/>
    </location>
</feature>
<dbReference type="EMBL" id="JAAAJB010000073">
    <property type="protein sequence ID" value="KAG0267569.1"/>
    <property type="molecule type" value="Genomic_DNA"/>
</dbReference>
<organism evidence="7 8">
    <name type="scientific">Actinomortierella ambigua</name>
    <dbReference type="NCBI Taxonomy" id="1343610"/>
    <lineage>
        <taxon>Eukaryota</taxon>
        <taxon>Fungi</taxon>
        <taxon>Fungi incertae sedis</taxon>
        <taxon>Mucoromycota</taxon>
        <taxon>Mortierellomycotina</taxon>
        <taxon>Mortierellomycetes</taxon>
        <taxon>Mortierellales</taxon>
        <taxon>Mortierellaceae</taxon>
        <taxon>Actinomortierella</taxon>
    </lineage>
</organism>
<feature type="compositionally biased region" description="Pro residues" evidence="3">
    <location>
        <begin position="178"/>
        <end position="188"/>
    </location>
</feature>
<dbReference type="SMART" id="SM00049">
    <property type="entry name" value="DEP"/>
    <property type="match status" value="1"/>
</dbReference>